<dbReference type="GO" id="GO:0009396">
    <property type="term" value="P:folic acid-containing compound biosynthetic process"/>
    <property type="evidence" value="ECO:0007669"/>
    <property type="project" value="InterPro"/>
</dbReference>
<dbReference type="PANTHER" id="PTHR11236">
    <property type="entry name" value="AMINOBENZOATE/ANTHRANILATE SYNTHASE"/>
    <property type="match status" value="1"/>
</dbReference>
<dbReference type="Pfam" id="PF00425">
    <property type="entry name" value="Chorismate_bind"/>
    <property type="match status" value="1"/>
</dbReference>
<protein>
    <recommendedName>
        <fullName evidence="1">aminodeoxychorismate synthase</fullName>
        <ecNumber evidence="1">2.6.1.85</ecNumber>
    </recommendedName>
</protein>
<feature type="domain" description="Anthranilate synthase component I N-terminal" evidence="4">
    <location>
        <begin position="15"/>
        <end position="138"/>
    </location>
</feature>
<dbReference type="Proteomes" id="UP000033070">
    <property type="component" value="Chromosome"/>
</dbReference>
<dbReference type="PRINTS" id="PR00095">
    <property type="entry name" value="ANTSNTHASEI"/>
</dbReference>
<evidence type="ECO:0000256" key="2">
    <source>
        <dbReference type="ARBA" id="ARBA00022679"/>
    </source>
</evidence>
<reference evidence="5 6" key="1">
    <citation type="submission" date="2018-06" db="EMBL/GenBank/DDBJ databases">
        <title>OYT1 Genome Sequencing.</title>
        <authorList>
            <person name="Kato S."/>
            <person name="Itoh T."/>
            <person name="Ohkuma M."/>
        </authorList>
    </citation>
    <scope>NUCLEOTIDE SEQUENCE [LARGE SCALE GENOMIC DNA]</scope>
    <source>
        <strain evidence="5 6">OYT1</strain>
    </source>
</reference>
<dbReference type="EMBL" id="AP018738">
    <property type="protein sequence ID" value="BBE51835.1"/>
    <property type="molecule type" value="Genomic_DNA"/>
</dbReference>
<evidence type="ECO:0000259" key="3">
    <source>
        <dbReference type="Pfam" id="PF00425"/>
    </source>
</evidence>
<dbReference type="KEGG" id="fam:OYT1_ch2319"/>
<keyword evidence="6" id="KW-1185">Reference proteome</keyword>
<dbReference type="PANTHER" id="PTHR11236:SF50">
    <property type="entry name" value="AMINODEOXYCHORISMATE SYNTHASE COMPONENT 1"/>
    <property type="match status" value="1"/>
</dbReference>
<dbReference type="Gene3D" id="3.60.120.10">
    <property type="entry name" value="Anthranilate synthase"/>
    <property type="match status" value="1"/>
</dbReference>
<dbReference type="OrthoDB" id="9803598at2"/>
<dbReference type="EC" id="2.6.1.85" evidence="1"/>
<dbReference type="NCBIfam" id="TIGR00553">
    <property type="entry name" value="pabB"/>
    <property type="match status" value="1"/>
</dbReference>
<organism evidence="5 6">
    <name type="scientific">Ferriphaselus amnicola</name>
    <dbReference type="NCBI Taxonomy" id="1188319"/>
    <lineage>
        <taxon>Bacteria</taxon>
        <taxon>Pseudomonadati</taxon>
        <taxon>Pseudomonadota</taxon>
        <taxon>Betaproteobacteria</taxon>
        <taxon>Nitrosomonadales</taxon>
        <taxon>Gallionellaceae</taxon>
        <taxon>Ferriphaselus</taxon>
    </lineage>
</organism>
<dbReference type="STRING" id="1188319.OYT1_01539"/>
<gene>
    <name evidence="5" type="ORF">OYT1_ch2319</name>
</gene>
<dbReference type="InterPro" id="IPR006805">
    <property type="entry name" value="Anth_synth_I_N"/>
</dbReference>
<evidence type="ECO:0000313" key="6">
    <source>
        <dbReference type="Proteomes" id="UP000033070"/>
    </source>
</evidence>
<dbReference type="InterPro" id="IPR005801">
    <property type="entry name" value="ADC_synthase"/>
</dbReference>
<dbReference type="InterPro" id="IPR005802">
    <property type="entry name" value="ADC_synth_comp_1"/>
</dbReference>
<evidence type="ECO:0000256" key="1">
    <source>
        <dbReference type="ARBA" id="ARBA00013139"/>
    </source>
</evidence>
<evidence type="ECO:0000259" key="4">
    <source>
        <dbReference type="Pfam" id="PF04715"/>
    </source>
</evidence>
<dbReference type="InterPro" id="IPR019999">
    <property type="entry name" value="Anth_synth_I-like"/>
</dbReference>
<dbReference type="Pfam" id="PF04715">
    <property type="entry name" value="Anth_synt_I_N"/>
    <property type="match status" value="1"/>
</dbReference>
<evidence type="ECO:0000313" key="5">
    <source>
        <dbReference type="EMBL" id="BBE51835.1"/>
    </source>
</evidence>
<dbReference type="AlphaFoldDB" id="A0A2Z6GFB1"/>
<keyword evidence="2" id="KW-0808">Transferase</keyword>
<accession>A0A2Z6GFB1</accession>
<dbReference type="SUPFAM" id="SSF56322">
    <property type="entry name" value="ADC synthase"/>
    <property type="match status" value="1"/>
</dbReference>
<feature type="domain" description="Chorismate-utilising enzyme C-terminal" evidence="3">
    <location>
        <begin position="188"/>
        <end position="441"/>
    </location>
</feature>
<dbReference type="GO" id="GO:0046820">
    <property type="term" value="F:4-amino-4-deoxychorismate synthase activity"/>
    <property type="evidence" value="ECO:0007669"/>
    <property type="project" value="UniProtKB-EC"/>
</dbReference>
<sequence length="454" mass="50202">MFRYPLPYQADSRAYFLAIADMPWAMWLDSGGRGRFDILTAHPIATLVTQGEQTEIGGVAAEWRSDADPLDLIREQLGVKATNSPDIPYAGGALGYWSYDLARRWFMLPNLAQEAEHLPEMAVGIYDWALVVDHQLHTAQLVSHLRHPQTEVFLHHIAERFDTVNDCGQAGAERAFRVASTISSNFTRARYETAFDTVQRYLHSGDCYQVNLAQRFSVHAQGDALTAYLALREISPAPFSAFLSLPQAQIMCASPERFLRVENGHVETKPIKGTRPRGADAEEDAMRLADLRTHPKDRAENLMIVDLLRNDLGRCCLPGSVHTPTLFEIESYSNVHHLVSTVTGELAPSEDALSLLRACFPGGSITGAPKQRAMQIIEELEPHRRGVYCGAIGYIGYDGNMDSNIAIRTLVLAENNLRCWAGGGIVADSIAEAEYQETLDKAAGMLALLRMFGG</sequence>
<proteinExistence type="predicted"/>
<dbReference type="InterPro" id="IPR015890">
    <property type="entry name" value="Chorismate_C"/>
</dbReference>
<name>A0A2Z6GFB1_9PROT</name>
<dbReference type="RefSeq" id="WP_062626714.1">
    <property type="nucleotide sequence ID" value="NZ_AP018738.1"/>
</dbReference>
<dbReference type="GO" id="GO:0000162">
    <property type="term" value="P:L-tryptophan biosynthetic process"/>
    <property type="evidence" value="ECO:0007669"/>
    <property type="project" value="TreeGrafter"/>
</dbReference>